<dbReference type="PANTHER" id="PTHR35010">
    <property type="entry name" value="BLL4672 PROTEIN-RELATED"/>
    <property type="match status" value="1"/>
</dbReference>
<dbReference type="InterPro" id="IPR041413">
    <property type="entry name" value="MLTR_LBD"/>
</dbReference>
<keyword evidence="3" id="KW-1185">Reference proteome</keyword>
<feature type="domain" description="HTH cro/C1-type" evidence="1">
    <location>
        <begin position="36"/>
        <end position="83"/>
    </location>
</feature>
<sequence>MDPRTELRDFLRQRRAAIQPRDIAGVRHSGRRRVPGLRREEVAELAGVSPDYYLRLEQGRNKTVSVIVLNSIARALRLTEVERTHLLRLARPADDRPALELPERIMPGLRDMLSGIGAAPAYVIGRKTDVLAWNACAAEVFTDFGRIPPDERNMTRIMFLTSLGREMFPDWELKALAVISYLRMSLAYYPDDTELRALTAEVARKSADFRRLRDLQHVAEKTHGRYRIGGRGKADFTLAYRGLRLPEAPRQSLIVYFPESREPAVLRAPAPGARPG</sequence>
<dbReference type="Gene3D" id="1.10.260.40">
    <property type="entry name" value="lambda repressor-like DNA-binding domains"/>
    <property type="match status" value="1"/>
</dbReference>
<accession>A0A9X3NNN1</accession>
<dbReference type="Proteomes" id="UP001140076">
    <property type="component" value="Unassembled WGS sequence"/>
</dbReference>
<dbReference type="PANTHER" id="PTHR35010:SF2">
    <property type="entry name" value="BLL4672 PROTEIN"/>
    <property type="match status" value="1"/>
</dbReference>
<dbReference type="SUPFAM" id="SSF47413">
    <property type="entry name" value="lambda repressor-like DNA-binding domains"/>
    <property type="match status" value="1"/>
</dbReference>
<dbReference type="InterPro" id="IPR010982">
    <property type="entry name" value="Lambda_DNA-bd_dom_sf"/>
</dbReference>
<dbReference type="SMART" id="SM00530">
    <property type="entry name" value="HTH_XRE"/>
    <property type="match status" value="1"/>
</dbReference>
<protein>
    <submittedName>
        <fullName evidence="2">Helix-turn-helix transcriptional regulator</fullName>
    </submittedName>
</protein>
<gene>
    <name evidence="2" type="ORF">LG943_05950</name>
</gene>
<organism evidence="2 3">
    <name type="scientific">Streptomonospora mangrovi</name>
    <dbReference type="NCBI Taxonomy" id="2883123"/>
    <lineage>
        <taxon>Bacteria</taxon>
        <taxon>Bacillati</taxon>
        <taxon>Actinomycetota</taxon>
        <taxon>Actinomycetes</taxon>
        <taxon>Streptosporangiales</taxon>
        <taxon>Nocardiopsidaceae</taxon>
        <taxon>Streptomonospora</taxon>
    </lineage>
</organism>
<comment type="caution">
    <text evidence="2">The sequence shown here is derived from an EMBL/GenBank/DDBJ whole genome shotgun (WGS) entry which is preliminary data.</text>
</comment>
<reference evidence="2" key="1">
    <citation type="submission" date="2021-10" db="EMBL/GenBank/DDBJ databases">
        <title>Streptomonospora sp. nov., isolated from mangrove soil.</title>
        <authorList>
            <person name="Chen X."/>
            <person name="Ge X."/>
            <person name="Liu W."/>
        </authorList>
    </citation>
    <scope>NUCLEOTIDE SEQUENCE</scope>
    <source>
        <strain evidence="2">S1-112</strain>
    </source>
</reference>
<proteinExistence type="predicted"/>
<dbReference type="Pfam" id="PF13560">
    <property type="entry name" value="HTH_31"/>
    <property type="match status" value="1"/>
</dbReference>
<dbReference type="InterPro" id="IPR001387">
    <property type="entry name" value="Cro/C1-type_HTH"/>
</dbReference>
<dbReference type="RefSeq" id="WP_270071156.1">
    <property type="nucleotide sequence ID" value="NZ_JAJAQC010000007.1"/>
</dbReference>
<dbReference type="EMBL" id="JAJAQC010000007">
    <property type="protein sequence ID" value="MDA0563870.1"/>
    <property type="molecule type" value="Genomic_DNA"/>
</dbReference>
<evidence type="ECO:0000259" key="1">
    <source>
        <dbReference type="PROSITE" id="PS50943"/>
    </source>
</evidence>
<dbReference type="PROSITE" id="PS50943">
    <property type="entry name" value="HTH_CROC1"/>
    <property type="match status" value="1"/>
</dbReference>
<dbReference type="AlphaFoldDB" id="A0A9X3NNN1"/>
<dbReference type="GO" id="GO:0003677">
    <property type="term" value="F:DNA binding"/>
    <property type="evidence" value="ECO:0007669"/>
    <property type="project" value="InterPro"/>
</dbReference>
<evidence type="ECO:0000313" key="3">
    <source>
        <dbReference type="Proteomes" id="UP001140076"/>
    </source>
</evidence>
<dbReference type="Gene3D" id="3.30.450.180">
    <property type="match status" value="1"/>
</dbReference>
<dbReference type="CDD" id="cd00093">
    <property type="entry name" value="HTH_XRE"/>
    <property type="match status" value="1"/>
</dbReference>
<evidence type="ECO:0000313" key="2">
    <source>
        <dbReference type="EMBL" id="MDA0563870.1"/>
    </source>
</evidence>
<name>A0A9X3NNN1_9ACTN</name>
<dbReference type="Pfam" id="PF17765">
    <property type="entry name" value="MLTR_LBD"/>
    <property type="match status" value="1"/>
</dbReference>